<reference evidence="4" key="1">
    <citation type="submission" date="2020-11" db="EMBL/GenBank/DDBJ databases">
        <authorList>
            <consortium name="DOE Joint Genome Institute"/>
            <person name="Ahrendt S."/>
            <person name="Riley R."/>
            <person name="Andreopoulos W."/>
            <person name="Labutti K."/>
            <person name="Pangilinan J."/>
            <person name="Ruiz-Duenas F.J."/>
            <person name="Barrasa J.M."/>
            <person name="Sanchez-Garcia M."/>
            <person name="Camarero S."/>
            <person name="Miyauchi S."/>
            <person name="Serrano A."/>
            <person name="Linde D."/>
            <person name="Babiker R."/>
            <person name="Drula E."/>
            <person name="Ayuso-Fernandez I."/>
            <person name="Pacheco R."/>
            <person name="Padilla G."/>
            <person name="Ferreira P."/>
            <person name="Barriuso J."/>
            <person name="Kellner H."/>
            <person name="Castanera R."/>
            <person name="Alfaro M."/>
            <person name="Ramirez L."/>
            <person name="Pisabarro A.G."/>
            <person name="Kuo A."/>
            <person name="Tritt A."/>
            <person name="Lipzen A."/>
            <person name="He G."/>
            <person name="Yan M."/>
            <person name="Ng V."/>
            <person name="Cullen D."/>
            <person name="Martin F."/>
            <person name="Rosso M.-N."/>
            <person name="Henrissat B."/>
            <person name="Hibbett D."/>
            <person name="Martinez A.T."/>
            <person name="Grigoriev I.V."/>
        </authorList>
    </citation>
    <scope>NUCLEOTIDE SEQUENCE</scope>
    <source>
        <strain evidence="4">MF-IS2</strain>
    </source>
</reference>
<dbReference type="Proteomes" id="UP000807342">
    <property type="component" value="Unassembled WGS sequence"/>
</dbReference>
<evidence type="ECO:0000256" key="2">
    <source>
        <dbReference type="ARBA" id="ARBA00022679"/>
    </source>
</evidence>
<dbReference type="InterPro" id="IPR003673">
    <property type="entry name" value="CoA-Trfase_fam_III"/>
</dbReference>
<evidence type="ECO:0000313" key="5">
    <source>
        <dbReference type="Proteomes" id="UP000807342"/>
    </source>
</evidence>
<comment type="similarity">
    <text evidence="1">Belongs to the CoA-transferase III family.</text>
</comment>
<feature type="region of interest" description="Disordered" evidence="3">
    <location>
        <begin position="1"/>
        <end position="29"/>
    </location>
</feature>
<sequence>MSHNGILNYVPHQCPKREGSGKRSRRDDLQNHYHVKKQVEIEGAISEWTSQHLAEEVIDMMNRAGVLVGQVVTVKEVVENEQVQAWDAVQEVPVQGSNGDSWNIKMQGMFPLIDGVDSKPMWSGPNLGFHTDEVLRNNLGLSVDVVPKLRADGIVG</sequence>
<dbReference type="PANTHER" id="PTHR48207:SF3">
    <property type="entry name" value="SUCCINATE--HYDROXYMETHYLGLUTARATE COA-TRANSFERASE"/>
    <property type="match status" value="1"/>
</dbReference>
<protein>
    <submittedName>
        <fullName evidence="4">CoA-transferase family III</fullName>
    </submittedName>
</protein>
<evidence type="ECO:0000313" key="4">
    <source>
        <dbReference type="EMBL" id="KAF9440129.1"/>
    </source>
</evidence>
<accession>A0A9P5WY79</accession>
<dbReference type="Gene3D" id="3.40.50.10540">
    <property type="entry name" value="Crotonobetainyl-coa:carnitine coa-transferase, domain 1"/>
    <property type="match status" value="1"/>
</dbReference>
<name>A0A9P5WY79_9AGAR</name>
<proteinExistence type="inferred from homology"/>
<gene>
    <name evidence="4" type="ORF">P691DRAFT_768229</name>
</gene>
<organism evidence="4 5">
    <name type="scientific">Macrolepiota fuliginosa MF-IS2</name>
    <dbReference type="NCBI Taxonomy" id="1400762"/>
    <lineage>
        <taxon>Eukaryota</taxon>
        <taxon>Fungi</taxon>
        <taxon>Dikarya</taxon>
        <taxon>Basidiomycota</taxon>
        <taxon>Agaricomycotina</taxon>
        <taxon>Agaricomycetes</taxon>
        <taxon>Agaricomycetidae</taxon>
        <taxon>Agaricales</taxon>
        <taxon>Agaricineae</taxon>
        <taxon>Agaricaceae</taxon>
        <taxon>Macrolepiota</taxon>
    </lineage>
</organism>
<dbReference type="EMBL" id="MU152828">
    <property type="protein sequence ID" value="KAF9440129.1"/>
    <property type="molecule type" value="Genomic_DNA"/>
</dbReference>
<dbReference type="InterPro" id="IPR050483">
    <property type="entry name" value="CoA-transferase_III_domain"/>
</dbReference>
<keyword evidence="5" id="KW-1185">Reference proteome</keyword>
<feature type="compositionally biased region" description="Basic and acidic residues" evidence="3">
    <location>
        <begin position="15"/>
        <end position="29"/>
    </location>
</feature>
<dbReference type="PANTHER" id="PTHR48207">
    <property type="entry name" value="SUCCINATE--HYDROXYMETHYLGLUTARATE COA-TRANSFERASE"/>
    <property type="match status" value="1"/>
</dbReference>
<dbReference type="AlphaFoldDB" id="A0A9P5WY79"/>
<comment type="caution">
    <text evidence="4">The sequence shown here is derived from an EMBL/GenBank/DDBJ whole genome shotgun (WGS) entry which is preliminary data.</text>
</comment>
<dbReference type="OrthoDB" id="5863171at2759"/>
<evidence type="ECO:0000256" key="1">
    <source>
        <dbReference type="ARBA" id="ARBA00008383"/>
    </source>
</evidence>
<dbReference type="Pfam" id="PF02515">
    <property type="entry name" value="CoA_transf_3"/>
    <property type="match status" value="1"/>
</dbReference>
<dbReference type="GO" id="GO:0008410">
    <property type="term" value="F:CoA-transferase activity"/>
    <property type="evidence" value="ECO:0007669"/>
    <property type="project" value="TreeGrafter"/>
</dbReference>
<keyword evidence="2" id="KW-0808">Transferase</keyword>
<dbReference type="InterPro" id="IPR023606">
    <property type="entry name" value="CoA-Trfase_III_dom_1_sf"/>
</dbReference>
<evidence type="ECO:0000256" key="3">
    <source>
        <dbReference type="SAM" id="MobiDB-lite"/>
    </source>
</evidence>
<dbReference type="SUPFAM" id="SSF89796">
    <property type="entry name" value="CoA-transferase family III (CaiB/BaiF)"/>
    <property type="match status" value="1"/>
</dbReference>